<reference evidence="2" key="2">
    <citation type="submission" date="2021-04" db="EMBL/GenBank/DDBJ databases">
        <authorList>
            <person name="Gilroy R."/>
        </authorList>
    </citation>
    <scope>NUCLEOTIDE SEQUENCE</scope>
    <source>
        <strain evidence="2">USAMLcec3-2134</strain>
    </source>
</reference>
<dbReference type="Gene3D" id="3.30.565.60">
    <property type="match status" value="1"/>
</dbReference>
<dbReference type="InterPro" id="IPR036388">
    <property type="entry name" value="WH-like_DNA-bd_sf"/>
</dbReference>
<dbReference type="Pfam" id="PF04326">
    <property type="entry name" value="SLFN_AlbA_2"/>
    <property type="match status" value="1"/>
</dbReference>
<comment type="caution">
    <text evidence="2">The sequence shown here is derived from an EMBL/GenBank/DDBJ whole genome shotgun (WGS) entry which is preliminary data.</text>
</comment>
<dbReference type="InterPro" id="IPR038475">
    <property type="entry name" value="RecG_C_sf"/>
</dbReference>
<dbReference type="InterPro" id="IPR007421">
    <property type="entry name" value="Schlafen_AlbA_2_dom"/>
</dbReference>
<protein>
    <submittedName>
        <fullName evidence="2">DNA binding domain-containing protein</fullName>
    </submittedName>
</protein>
<proteinExistence type="predicted"/>
<evidence type="ECO:0000313" key="3">
    <source>
        <dbReference type="Proteomes" id="UP000886883"/>
    </source>
</evidence>
<dbReference type="EMBL" id="DWXE01000043">
    <property type="protein sequence ID" value="HJB92164.1"/>
    <property type="molecule type" value="Genomic_DNA"/>
</dbReference>
<dbReference type="InterPro" id="IPR038461">
    <property type="entry name" value="Schlafen_AlbA_2_dom_sf"/>
</dbReference>
<accession>A0A9D2SDU0</accession>
<dbReference type="Pfam" id="PF13749">
    <property type="entry name" value="HATPase_c_4"/>
    <property type="match status" value="1"/>
</dbReference>
<reference evidence="2" key="1">
    <citation type="journal article" date="2021" name="PeerJ">
        <title>Extensive microbial diversity within the chicken gut microbiome revealed by metagenomics and culture.</title>
        <authorList>
            <person name="Gilroy R."/>
            <person name="Ravi A."/>
            <person name="Getino M."/>
            <person name="Pursley I."/>
            <person name="Horton D.L."/>
            <person name="Alikhan N.F."/>
            <person name="Baker D."/>
            <person name="Gharbi K."/>
            <person name="Hall N."/>
            <person name="Watson M."/>
            <person name="Adriaenssens E.M."/>
            <person name="Foster-Nyarko E."/>
            <person name="Jarju S."/>
            <person name="Secka A."/>
            <person name="Antonio M."/>
            <person name="Oren A."/>
            <person name="Chaudhuri R.R."/>
            <person name="La Ragione R."/>
            <person name="Hildebrand F."/>
            <person name="Pallen M.J."/>
        </authorList>
    </citation>
    <scope>NUCLEOTIDE SEQUENCE</scope>
    <source>
        <strain evidence="2">USAMLcec3-2134</strain>
    </source>
</reference>
<evidence type="ECO:0000259" key="1">
    <source>
        <dbReference type="Pfam" id="PF04326"/>
    </source>
</evidence>
<evidence type="ECO:0000313" key="2">
    <source>
        <dbReference type="EMBL" id="HJB92164.1"/>
    </source>
</evidence>
<name>A0A9D2SDU0_9FIRM</name>
<organism evidence="2 3">
    <name type="scientific">Candidatus Eisenbergiella merdigallinarum</name>
    <dbReference type="NCBI Taxonomy" id="2838552"/>
    <lineage>
        <taxon>Bacteria</taxon>
        <taxon>Bacillati</taxon>
        <taxon>Bacillota</taxon>
        <taxon>Clostridia</taxon>
        <taxon>Lachnospirales</taxon>
        <taxon>Lachnospiraceae</taxon>
        <taxon>Eisenbergiella</taxon>
    </lineage>
</organism>
<dbReference type="Proteomes" id="UP000886883">
    <property type="component" value="Unassembled WGS sequence"/>
</dbReference>
<dbReference type="PANTHER" id="PTHR30595:SF6">
    <property type="entry name" value="SCHLAFEN ALBA-2 DOMAIN-CONTAINING PROTEIN"/>
    <property type="match status" value="1"/>
</dbReference>
<gene>
    <name evidence="2" type="ORF">H9763_11970</name>
</gene>
<sequence>MAEKAYFGEGKNIEFKREIPKKRERFLKDIIAFANCTGGKVILGIEDITNIVYGIGDVNPFRLSDDITNMISDACTPQIETNITAQTLEGKTILIIDVVPGKFRPYYIKSMGKERSAYIRINGSSRAADARRLQALELEGQGIYYDTLQEIGMEYDEDAAHKLCAAMKEVALSACKTEEEKAGIHDMTVEKLEDMGLLCRLGRDYAPTHAFNLMTVNKVRYAKIQCALFKGVDRAVFIDRREYTGPIYEQIEEAYQFVKRHINLSAEINGIVRRDYYELPVLAVREAIVNGVTHRSYLDDSAMQVSIYDDRVEIVSPGTLYGGLDMEAALSGRSKCRNAAISEAFYYMKIIEAWGTGLGRIRSSCAEYGLKEPAIEEFGDGFRVVFYRKVVKTGQNMGRVTEDPAQSGNPAQSGTAALPDLNQELQIEKYVRKNGFCTTSVVAELLNVKERRARGLLGSMVKKSVLMKEGNARNTRYVAGTQFPEE</sequence>
<dbReference type="Gene3D" id="1.10.10.10">
    <property type="entry name" value="Winged helix-like DNA-binding domain superfamily/Winged helix DNA-binding domain"/>
    <property type="match status" value="1"/>
</dbReference>
<dbReference type="Gene3D" id="3.30.950.30">
    <property type="entry name" value="Schlafen, AAA domain"/>
    <property type="match status" value="1"/>
</dbReference>
<dbReference type="AlphaFoldDB" id="A0A9D2SDU0"/>
<dbReference type="PANTHER" id="PTHR30595">
    <property type="entry name" value="GLPR-RELATED TRANSCRIPTIONAL REPRESSOR"/>
    <property type="match status" value="1"/>
</dbReference>
<feature type="domain" description="Schlafen AlbA-2" evidence="1">
    <location>
        <begin position="9"/>
        <end position="128"/>
    </location>
</feature>